<name>A0A210R6R8_MIZYE</name>
<proteinExistence type="predicted"/>
<evidence type="ECO:0000313" key="3">
    <source>
        <dbReference type="Proteomes" id="UP000242188"/>
    </source>
</evidence>
<dbReference type="EMBL" id="NEDP02000107">
    <property type="protein sequence ID" value="OWF56692.1"/>
    <property type="molecule type" value="Genomic_DNA"/>
</dbReference>
<protein>
    <submittedName>
        <fullName evidence="2">Uncharacterized protein</fullName>
    </submittedName>
</protein>
<evidence type="ECO:0000313" key="2">
    <source>
        <dbReference type="EMBL" id="OWF56692.1"/>
    </source>
</evidence>
<dbReference type="AlphaFoldDB" id="A0A210R6R8"/>
<organism evidence="2 3">
    <name type="scientific">Mizuhopecten yessoensis</name>
    <name type="common">Japanese scallop</name>
    <name type="synonym">Patinopecten yessoensis</name>
    <dbReference type="NCBI Taxonomy" id="6573"/>
    <lineage>
        <taxon>Eukaryota</taxon>
        <taxon>Metazoa</taxon>
        <taxon>Spiralia</taxon>
        <taxon>Lophotrochozoa</taxon>
        <taxon>Mollusca</taxon>
        <taxon>Bivalvia</taxon>
        <taxon>Autobranchia</taxon>
        <taxon>Pteriomorphia</taxon>
        <taxon>Pectinida</taxon>
        <taxon>Pectinoidea</taxon>
        <taxon>Pectinidae</taxon>
        <taxon>Mizuhopecten</taxon>
    </lineage>
</organism>
<comment type="caution">
    <text evidence="2">The sequence shown here is derived from an EMBL/GenBank/DDBJ whole genome shotgun (WGS) entry which is preliminary data.</text>
</comment>
<keyword evidence="1" id="KW-0812">Transmembrane</keyword>
<dbReference type="Proteomes" id="UP000242188">
    <property type="component" value="Unassembled WGS sequence"/>
</dbReference>
<reference evidence="2 3" key="1">
    <citation type="journal article" date="2017" name="Nat. Ecol. Evol.">
        <title>Scallop genome provides insights into evolution of bilaterian karyotype and development.</title>
        <authorList>
            <person name="Wang S."/>
            <person name="Zhang J."/>
            <person name="Jiao W."/>
            <person name="Li J."/>
            <person name="Xun X."/>
            <person name="Sun Y."/>
            <person name="Guo X."/>
            <person name="Huan P."/>
            <person name="Dong B."/>
            <person name="Zhang L."/>
            <person name="Hu X."/>
            <person name="Sun X."/>
            <person name="Wang J."/>
            <person name="Zhao C."/>
            <person name="Wang Y."/>
            <person name="Wang D."/>
            <person name="Huang X."/>
            <person name="Wang R."/>
            <person name="Lv J."/>
            <person name="Li Y."/>
            <person name="Zhang Z."/>
            <person name="Liu B."/>
            <person name="Lu W."/>
            <person name="Hui Y."/>
            <person name="Liang J."/>
            <person name="Zhou Z."/>
            <person name="Hou R."/>
            <person name="Li X."/>
            <person name="Liu Y."/>
            <person name="Li H."/>
            <person name="Ning X."/>
            <person name="Lin Y."/>
            <person name="Zhao L."/>
            <person name="Xing Q."/>
            <person name="Dou J."/>
            <person name="Li Y."/>
            <person name="Mao J."/>
            <person name="Guo H."/>
            <person name="Dou H."/>
            <person name="Li T."/>
            <person name="Mu C."/>
            <person name="Jiang W."/>
            <person name="Fu Q."/>
            <person name="Fu X."/>
            <person name="Miao Y."/>
            <person name="Liu J."/>
            <person name="Yu Q."/>
            <person name="Li R."/>
            <person name="Liao H."/>
            <person name="Li X."/>
            <person name="Kong Y."/>
            <person name="Jiang Z."/>
            <person name="Chourrout D."/>
            <person name="Li R."/>
            <person name="Bao Z."/>
        </authorList>
    </citation>
    <scope>NUCLEOTIDE SEQUENCE [LARGE SCALE GENOMIC DNA]</scope>
    <source>
        <strain evidence="2 3">PY_sf001</strain>
    </source>
</reference>
<keyword evidence="1" id="KW-0472">Membrane</keyword>
<accession>A0A210R6R8</accession>
<keyword evidence="1" id="KW-1133">Transmembrane helix</keyword>
<evidence type="ECO:0000256" key="1">
    <source>
        <dbReference type="SAM" id="Phobius"/>
    </source>
</evidence>
<sequence length="121" mass="13772">MYPICVRSVTYPYRCPTYKGSMYPPYMFLVLVSLVLLQEARFGKAELVEEEACTINGEPDYCPLTETCCTNYCCPSKSICFNDACLSYWVIVVPSVVALGILFTITLCCINHIKNRRWTPD</sequence>
<keyword evidence="3" id="KW-1185">Reference proteome</keyword>
<feature type="transmembrane region" description="Helical" evidence="1">
    <location>
        <begin position="86"/>
        <end position="110"/>
    </location>
</feature>
<gene>
    <name evidence="2" type="ORF">KP79_PYT20148</name>
</gene>